<keyword evidence="1" id="KW-0472">Membrane</keyword>
<organism evidence="3 4">
    <name type="scientific">Pseudoalteromonas arctica</name>
    <dbReference type="NCBI Taxonomy" id="394751"/>
    <lineage>
        <taxon>Bacteria</taxon>
        <taxon>Pseudomonadati</taxon>
        <taxon>Pseudomonadota</taxon>
        <taxon>Gammaproteobacteria</taxon>
        <taxon>Alteromonadales</taxon>
        <taxon>Pseudoalteromonadaceae</taxon>
        <taxon>Pseudoalteromonas</taxon>
    </lineage>
</organism>
<keyword evidence="1" id="KW-1133">Transmembrane helix</keyword>
<keyword evidence="1" id="KW-0812">Transmembrane</keyword>
<evidence type="ECO:0000256" key="1">
    <source>
        <dbReference type="SAM" id="Phobius"/>
    </source>
</evidence>
<dbReference type="Proteomes" id="UP001457661">
    <property type="component" value="Unassembled WGS sequence"/>
</dbReference>
<gene>
    <name evidence="3" type="ORF">HHL01_00435</name>
    <name evidence="2" type="ORF">WNY57_09550</name>
</gene>
<keyword evidence="5" id="KW-1185">Reference proteome</keyword>
<evidence type="ECO:0000313" key="3">
    <source>
        <dbReference type="EMBL" id="NMF46652.1"/>
    </source>
</evidence>
<accession>A0A7X9U2Z1</accession>
<dbReference type="RefSeq" id="WP_007581892.1">
    <property type="nucleotide sequence ID" value="NZ_JABBCX010000001.1"/>
</dbReference>
<evidence type="ECO:0000313" key="5">
    <source>
        <dbReference type="Proteomes" id="UP001457661"/>
    </source>
</evidence>
<feature type="transmembrane region" description="Helical" evidence="1">
    <location>
        <begin position="21"/>
        <end position="40"/>
    </location>
</feature>
<protein>
    <submittedName>
        <fullName evidence="3">Uncharacterized protein</fullName>
    </submittedName>
</protein>
<name>A0A7X9U2Z1_9GAMM</name>
<comment type="caution">
    <text evidence="3">The sequence shown here is derived from an EMBL/GenBank/DDBJ whole genome shotgun (WGS) entry which is preliminary data.</text>
</comment>
<dbReference type="EMBL" id="JBBMQX010000006">
    <property type="protein sequence ID" value="MEM5532673.1"/>
    <property type="molecule type" value="Genomic_DNA"/>
</dbReference>
<feature type="transmembrane region" description="Helical" evidence="1">
    <location>
        <begin position="46"/>
        <end position="65"/>
    </location>
</feature>
<feature type="transmembrane region" description="Helical" evidence="1">
    <location>
        <begin position="86"/>
        <end position="106"/>
    </location>
</feature>
<sequence length="138" mass="16131">MAQWHDEKTKIKDIFDAIRNFGLVGLIFYTSTISFLRANSSESLSYIYLSISIILLLLSFYLYYLNISSFYKTVKREYKANNVGHLFYILMPAFMLVLSIQVYILTTVEIKLKDGRNLSELTIKDILNFDNKEISSRE</sequence>
<proteinExistence type="predicted"/>
<dbReference type="AlphaFoldDB" id="A0A7X9U2Z1"/>
<reference evidence="3 4" key="1">
    <citation type="submission" date="2020-04" db="EMBL/GenBank/DDBJ databases">
        <title>Genome Sequencing and Assembley of Pseudoalteromonas artica.</title>
        <authorList>
            <person name="Akerly B."/>
            <person name="Cook G."/>
        </authorList>
    </citation>
    <scope>NUCLEOTIDE SEQUENCE [LARGE SCALE GENOMIC DNA]</scope>
    <source>
        <strain evidence="3 4">NEC-BIFX-0059</strain>
    </source>
</reference>
<dbReference type="EMBL" id="JABBCX010000001">
    <property type="protein sequence ID" value="NMF46652.1"/>
    <property type="molecule type" value="Genomic_DNA"/>
</dbReference>
<reference evidence="2 5" key="2">
    <citation type="submission" date="2024-03" db="EMBL/GenBank/DDBJ databases">
        <title>Community enrichment and isolation of bacterial strains for fucoidan degradation.</title>
        <authorList>
            <person name="Sichert A."/>
        </authorList>
    </citation>
    <scope>NUCLEOTIDE SEQUENCE [LARGE SCALE GENOMIC DNA]</scope>
    <source>
        <strain evidence="2 5">AS26</strain>
    </source>
</reference>
<dbReference type="Proteomes" id="UP000519126">
    <property type="component" value="Unassembled WGS sequence"/>
</dbReference>
<evidence type="ECO:0000313" key="2">
    <source>
        <dbReference type="EMBL" id="MEM5532673.1"/>
    </source>
</evidence>
<evidence type="ECO:0000313" key="4">
    <source>
        <dbReference type="Proteomes" id="UP000519126"/>
    </source>
</evidence>